<gene>
    <name evidence="2" type="ORF">H7344_10930</name>
</gene>
<feature type="compositionally biased region" description="Low complexity" evidence="1">
    <location>
        <begin position="48"/>
        <end position="58"/>
    </location>
</feature>
<dbReference type="EMBL" id="JACMYC010000005">
    <property type="protein sequence ID" value="MBC2960806.1"/>
    <property type="molecule type" value="Genomic_DNA"/>
</dbReference>
<dbReference type="RefSeq" id="WP_186346059.1">
    <property type="nucleotide sequence ID" value="NZ_BMMR01000005.1"/>
</dbReference>
<name>A0ABR6UAG6_9ACTN</name>
<dbReference type="Pfam" id="PF19952">
    <property type="entry name" value="DUF6414"/>
    <property type="match status" value="1"/>
</dbReference>
<dbReference type="InterPro" id="IPR045633">
    <property type="entry name" value="DUF6414"/>
</dbReference>
<organism evidence="2 3">
    <name type="scientific">Nocardioides deserti</name>
    <dbReference type="NCBI Taxonomy" id="1588644"/>
    <lineage>
        <taxon>Bacteria</taxon>
        <taxon>Bacillati</taxon>
        <taxon>Actinomycetota</taxon>
        <taxon>Actinomycetes</taxon>
        <taxon>Propionibacteriales</taxon>
        <taxon>Nocardioidaceae</taxon>
        <taxon>Nocardioides</taxon>
    </lineage>
</organism>
<reference evidence="2 3" key="1">
    <citation type="submission" date="2020-08" db="EMBL/GenBank/DDBJ databases">
        <title>novel species in genus Nocardioides.</title>
        <authorList>
            <person name="Zhang G."/>
        </authorList>
    </citation>
    <scope>NUCLEOTIDE SEQUENCE [LARGE SCALE GENOMIC DNA]</scope>
    <source>
        <strain evidence="2 3">SC8A-24</strain>
    </source>
</reference>
<feature type="region of interest" description="Disordered" evidence="1">
    <location>
        <begin position="18"/>
        <end position="59"/>
    </location>
</feature>
<keyword evidence="3" id="KW-1185">Reference proteome</keyword>
<evidence type="ECO:0000313" key="3">
    <source>
        <dbReference type="Proteomes" id="UP000604001"/>
    </source>
</evidence>
<proteinExistence type="predicted"/>
<evidence type="ECO:0000313" key="2">
    <source>
        <dbReference type="EMBL" id="MBC2960806.1"/>
    </source>
</evidence>
<sequence>MSVTSLVAARHGSIAETFKNTHAETTGGEVGSSISAPATPLSPGLGLTSRTTSSRTTTQEVVRRAVVQGTFRSLRLTDTDLKLSVEDQQARRRPKPADTEADLGRKLSALARQRRAVRVSDLERGDVVELRVKLSADPTYQVTAAATSMLDLIKGRSSMFGLSESQFAEIAPALELIPQMLVDLVPINAQVVSHLRIDVDNEVWLVDAAALAQGSAVAASAETIAIAGVTELPLYWKDVRRVLFGWSEYTVYARLARSGLATSWTPVKLADVFDSIDKGIGDQLRQLPLAFRGMHKSGVEVLTTPIPEVIRVHGLIPFGQALARSTGRSLDEAALNRAAEEASHLIPDVEKLGDVGVTRRAFDHVVGAVAASPPLVLAPIDRELVAELREPFQAIAQLQAAIPAVDAAIEDPAADGDEQEILEAEFVAIYW</sequence>
<evidence type="ECO:0000256" key="1">
    <source>
        <dbReference type="SAM" id="MobiDB-lite"/>
    </source>
</evidence>
<protein>
    <submittedName>
        <fullName evidence="2">Uncharacterized protein</fullName>
    </submittedName>
</protein>
<dbReference type="Proteomes" id="UP000604001">
    <property type="component" value="Unassembled WGS sequence"/>
</dbReference>
<comment type="caution">
    <text evidence="2">The sequence shown here is derived from an EMBL/GenBank/DDBJ whole genome shotgun (WGS) entry which is preliminary data.</text>
</comment>
<accession>A0ABR6UAG6</accession>